<comment type="caution">
    <text evidence="3">The sequence shown here is derived from an EMBL/GenBank/DDBJ whole genome shotgun (WGS) entry which is preliminary data.</text>
</comment>
<feature type="compositionally biased region" description="Low complexity" evidence="1">
    <location>
        <begin position="76"/>
        <end position="88"/>
    </location>
</feature>
<dbReference type="InterPro" id="IPR051702">
    <property type="entry name" value="SH3_domain_YSC84-like"/>
</dbReference>
<dbReference type="PROSITE" id="PS51318">
    <property type="entry name" value="TAT"/>
    <property type="match status" value="1"/>
</dbReference>
<protein>
    <recommendedName>
        <fullName evidence="2">Ysc84 actin-binding domain-containing protein</fullName>
    </recommendedName>
</protein>
<dbReference type="CDD" id="cd11524">
    <property type="entry name" value="SYLF"/>
    <property type="match status" value="1"/>
</dbReference>
<name>A0A7X3G1Q9_9BURK</name>
<feature type="domain" description="Ysc84 actin-binding" evidence="2">
    <location>
        <begin position="172"/>
        <end position="289"/>
    </location>
</feature>
<gene>
    <name evidence="3" type="ORF">GPY61_19330</name>
</gene>
<dbReference type="InterPro" id="IPR007461">
    <property type="entry name" value="Ysc84_actin-binding"/>
</dbReference>
<feature type="region of interest" description="Disordered" evidence="1">
    <location>
        <begin position="282"/>
        <end position="304"/>
    </location>
</feature>
<organism evidence="3 4">
    <name type="scientific">Massilia cellulosiltytica</name>
    <dbReference type="NCBI Taxonomy" id="2683234"/>
    <lineage>
        <taxon>Bacteria</taxon>
        <taxon>Pseudomonadati</taxon>
        <taxon>Pseudomonadota</taxon>
        <taxon>Betaproteobacteria</taxon>
        <taxon>Burkholderiales</taxon>
        <taxon>Oxalobacteraceae</taxon>
        <taxon>Telluria group</taxon>
        <taxon>Massilia</taxon>
    </lineage>
</organism>
<sequence length="304" mass="31185">MSSPHPGVLLFSTFIADSFGRTEENIMMHVMPRTPPPPPRTGRRRSVLRHALLGAAALLMLAFALPAATAQDSHASRSAAAAGQAAHGTDNDAATRRQQAAVKHVSDAVGVVHTMSNETGMAALLGRARGVFIVPTYGRAALGVGGAGGAGVLMVRQADGAWGNPVFFDTGGLSIGLQAGVEGGPIALVLLNQKAVDSFRNRNNFSLSADAGLTVVNFARMAQGSTAGDVVAWSGSKGLFGNAATVGINDVRYNQRLTEAYYGKPMTALQAIDSKESNAQADALRKVLGSPPTPAGSSGKAGGR</sequence>
<dbReference type="AlphaFoldDB" id="A0A7X3G1Q9"/>
<dbReference type="Proteomes" id="UP000443353">
    <property type="component" value="Unassembled WGS sequence"/>
</dbReference>
<evidence type="ECO:0000259" key="2">
    <source>
        <dbReference type="Pfam" id="PF04366"/>
    </source>
</evidence>
<proteinExistence type="predicted"/>
<dbReference type="Pfam" id="PF04366">
    <property type="entry name" value="Ysc84"/>
    <property type="match status" value="1"/>
</dbReference>
<dbReference type="InterPro" id="IPR006311">
    <property type="entry name" value="TAT_signal"/>
</dbReference>
<accession>A0A7X3G1Q9</accession>
<dbReference type="PANTHER" id="PTHR15629">
    <property type="entry name" value="SH3YL1 PROTEIN"/>
    <property type="match status" value="1"/>
</dbReference>
<evidence type="ECO:0000256" key="1">
    <source>
        <dbReference type="SAM" id="MobiDB-lite"/>
    </source>
</evidence>
<evidence type="ECO:0000313" key="4">
    <source>
        <dbReference type="Proteomes" id="UP000443353"/>
    </source>
</evidence>
<reference evidence="3 4" key="1">
    <citation type="submission" date="2019-12" db="EMBL/GenBank/DDBJ databases">
        <authorList>
            <person name="Li C."/>
            <person name="Zhao J."/>
        </authorList>
    </citation>
    <scope>NUCLEOTIDE SEQUENCE [LARGE SCALE GENOMIC DNA]</scope>
    <source>
        <strain evidence="3 4">NEAU-DD11</strain>
    </source>
</reference>
<dbReference type="PANTHER" id="PTHR15629:SF2">
    <property type="entry name" value="SH3 DOMAIN-CONTAINING YSC84-LIKE PROTEIN 1"/>
    <property type="match status" value="1"/>
</dbReference>
<keyword evidence="4" id="KW-1185">Reference proteome</keyword>
<evidence type="ECO:0000313" key="3">
    <source>
        <dbReference type="EMBL" id="MVW62091.1"/>
    </source>
</evidence>
<dbReference type="GO" id="GO:0035091">
    <property type="term" value="F:phosphatidylinositol binding"/>
    <property type="evidence" value="ECO:0007669"/>
    <property type="project" value="TreeGrafter"/>
</dbReference>
<dbReference type="EMBL" id="WSES01000006">
    <property type="protein sequence ID" value="MVW62091.1"/>
    <property type="molecule type" value="Genomic_DNA"/>
</dbReference>
<feature type="region of interest" description="Disordered" evidence="1">
    <location>
        <begin position="76"/>
        <end position="100"/>
    </location>
</feature>